<dbReference type="PANTHER" id="PTHR44196">
    <property type="entry name" value="DEHYDROGENASE/REDUCTASE SDR FAMILY MEMBER 7B"/>
    <property type="match status" value="1"/>
</dbReference>
<keyword evidence="6" id="KW-1185">Reference proteome</keyword>
<accession>A0ABS0GWX2</accession>
<dbReference type="PRINTS" id="PR00081">
    <property type="entry name" value="GDHRDH"/>
</dbReference>
<feature type="region of interest" description="Disordered" evidence="4">
    <location>
        <begin position="1"/>
        <end position="24"/>
    </location>
</feature>
<dbReference type="SUPFAM" id="SSF51735">
    <property type="entry name" value="NAD(P)-binding Rossmann-fold domains"/>
    <property type="match status" value="1"/>
</dbReference>
<gene>
    <name evidence="5" type="ORF">I0C86_17365</name>
</gene>
<dbReference type="PRINTS" id="PR00080">
    <property type="entry name" value="SDRFAMILY"/>
</dbReference>
<organism evidence="5 6">
    <name type="scientific">Plantactinospora alkalitolerans</name>
    <dbReference type="NCBI Taxonomy" id="2789879"/>
    <lineage>
        <taxon>Bacteria</taxon>
        <taxon>Bacillati</taxon>
        <taxon>Actinomycetota</taxon>
        <taxon>Actinomycetes</taxon>
        <taxon>Micromonosporales</taxon>
        <taxon>Micromonosporaceae</taxon>
        <taxon>Plantactinospora</taxon>
    </lineage>
</organism>
<name>A0ABS0GWX2_9ACTN</name>
<dbReference type="Pfam" id="PF00106">
    <property type="entry name" value="adh_short"/>
    <property type="match status" value="1"/>
</dbReference>
<evidence type="ECO:0000256" key="4">
    <source>
        <dbReference type="SAM" id="MobiDB-lite"/>
    </source>
</evidence>
<protein>
    <submittedName>
        <fullName evidence="5">SDR family oxidoreductase</fullName>
    </submittedName>
</protein>
<dbReference type="PROSITE" id="PS00018">
    <property type="entry name" value="EF_HAND_1"/>
    <property type="match status" value="1"/>
</dbReference>
<evidence type="ECO:0000313" key="6">
    <source>
        <dbReference type="Proteomes" id="UP000638560"/>
    </source>
</evidence>
<comment type="caution">
    <text evidence="5">The sequence shown here is derived from an EMBL/GenBank/DDBJ whole genome shotgun (WGS) entry which is preliminary data.</text>
</comment>
<dbReference type="CDD" id="cd05233">
    <property type="entry name" value="SDR_c"/>
    <property type="match status" value="1"/>
</dbReference>
<evidence type="ECO:0000256" key="1">
    <source>
        <dbReference type="ARBA" id="ARBA00006484"/>
    </source>
</evidence>
<dbReference type="InterPro" id="IPR018247">
    <property type="entry name" value="EF_Hand_1_Ca_BS"/>
</dbReference>
<dbReference type="PANTHER" id="PTHR44196:SF2">
    <property type="entry name" value="SHORT-CHAIN DEHYDROGENASE-RELATED"/>
    <property type="match status" value="1"/>
</dbReference>
<evidence type="ECO:0000256" key="3">
    <source>
        <dbReference type="RuleBase" id="RU000363"/>
    </source>
</evidence>
<dbReference type="PIRSF" id="PIRSF000126">
    <property type="entry name" value="11-beta-HSD1"/>
    <property type="match status" value="1"/>
</dbReference>
<evidence type="ECO:0000256" key="2">
    <source>
        <dbReference type="ARBA" id="ARBA00023002"/>
    </source>
</evidence>
<proteinExistence type="inferred from homology"/>
<comment type="similarity">
    <text evidence="1 3">Belongs to the short-chain dehydrogenases/reductases (SDR) family.</text>
</comment>
<sequence>MAQASTRPGSAPRPAWRSTADRAGRPARALVTGATAGIGAAFARRLAEEGYHLVLVARDGQRLTETAAELTTRYGITVGTLSADLATDEGCATVEKRLADASEPIDVLVNNAGISLNRSFVSSTVEDESRLLRLNVHAVLRLTLAALPGMTERGHGAVINVSSVAGFGPVMPGSTYSASKAWVTNFSESVAQSVRPSGVRVMALCPGYTRTEFHDRAGINMSKTPEWMWLRADDVVRDALRDLDRNRMVSVPDWKYKLVVFGLRHAPGRLWRAVARDTRGRTGRTEG</sequence>
<dbReference type="InterPro" id="IPR036291">
    <property type="entry name" value="NAD(P)-bd_dom_sf"/>
</dbReference>
<reference evidence="5 6" key="1">
    <citation type="submission" date="2020-11" db="EMBL/GenBank/DDBJ databases">
        <title>A novel isolate from a Black sea contaminated sediment with potential to produce alkanes: Plantactinospora alkalitolerans sp. nov.</title>
        <authorList>
            <person name="Carro L."/>
            <person name="Veyisoglu A."/>
            <person name="Guven K."/>
            <person name="Schumann P."/>
            <person name="Klenk H.-P."/>
            <person name="Sahin N."/>
        </authorList>
    </citation>
    <scope>NUCLEOTIDE SEQUENCE [LARGE SCALE GENOMIC DNA]</scope>
    <source>
        <strain evidence="5 6">S1510</strain>
    </source>
</reference>
<dbReference type="Proteomes" id="UP000638560">
    <property type="component" value="Unassembled WGS sequence"/>
</dbReference>
<dbReference type="EMBL" id="JADPUN010000166">
    <property type="protein sequence ID" value="MBF9130715.1"/>
    <property type="molecule type" value="Genomic_DNA"/>
</dbReference>
<keyword evidence="2" id="KW-0560">Oxidoreductase</keyword>
<dbReference type="InterPro" id="IPR002347">
    <property type="entry name" value="SDR_fam"/>
</dbReference>
<evidence type="ECO:0000313" key="5">
    <source>
        <dbReference type="EMBL" id="MBF9130715.1"/>
    </source>
</evidence>
<dbReference type="Gene3D" id="3.40.50.720">
    <property type="entry name" value="NAD(P)-binding Rossmann-like Domain"/>
    <property type="match status" value="1"/>
</dbReference>